<dbReference type="Proteomes" id="UP000004208">
    <property type="component" value="Unassembled WGS sequence"/>
</dbReference>
<name>D7WD27_9CORY</name>
<keyword evidence="8" id="KW-1185">Reference proteome</keyword>
<feature type="region of interest" description="Disordered" evidence="5">
    <location>
        <begin position="1"/>
        <end position="26"/>
    </location>
</feature>
<dbReference type="Gene3D" id="3.30.559.70">
    <property type="entry name" value="Choline/Carnitine o-acyltransferase, domain 2"/>
    <property type="match status" value="1"/>
</dbReference>
<dbReference type="AlphaFoldDB" id="D7WD27"/>
<dbReference type="GO" id="GO:0016746">
    <property type="term" value="F:acyltransferase activity"/>
    <property type="evidence" value="ECO:0007669"/>
    <property type="project" value="UniProtKB-KW"/>
</dbReference>
<dbReference type="Pfam" id="PF00755">
    <property type="entry name" value="Carn_acyltransf"/>
    <property type="match status" value="1"/>
</dbReference>
<dbReference type="EMBL" id="ACLJ02000003">
    <property type="protein sequence ID" value="EFK54058.1"/>
    <property type="molecule type" value="Genomic_DNA"/>
</dbReference>
<dbReference type="OrthoDB" id="1456at2"/>
<comment type="caution">
    <text evidence="7">The sequence shown here is derived from an EMBL/GenBank/DDBJ whole genome shotgun (WGS) entry which is preliminary data.</text>
</comment>
<feature type="domain" description="Choline/carnitine acyltransferase" evidence="6">
    <location>
        <begin position="28"/>
        <end position="597"/>
    </location>
</feature>
<evidence type="ECO:0000256" key="5">
    <source>
        <dbReference type="SAM" id="MobiDB-lite"/>
    </source>
</evidence>
<dbReference type="InterPro" id="IPR042231">
    <property type="entry name" value="Cho/carn_acyl_trans_2"/>
</dbReference>
<reference evidence="7" key="1">
    <citation type="submission" date="2010-06" db="EMBL/GenBank/DDBJ databases">
        <authorList>
            <person name="Muzny D."/>
            <person name="Qin X."/>
            <person name="Buhay C."/>
            <person name="Dugan-Rocha S."/>
            <person name="Ding Y."/>
            <person name="Chen G."/>
            <person name="Hawes A."/>
            <person name="Holder M."/>
            <person name="Jhangiani S."/>
            <person name="Johnson A."/>
            <person name="Khan Z."/>
            <person name="Li Z."/>
            <person name="Liu W."/>
            <person name="Liu X."/>
            <person name="Perez L."/>
            <person name="Shen H."/>
            <person name="Wang Q."/>
            <person name="Watt J."/>
            <person name="Xi L."/>
            <person name="Xin Y."/>
            <person name="Zhou J."/>
            <person name="Deng J."/>
            <person name="Jiang H."/>
            <person name="Liu Y."/>
            <person name="Qu J."/>
            <person name="Song X.-Z."/>
            <person name="Zhang L."/>
            <person name="Villasana D."/>
            <person name="Johnson A."/>
            <person name="Liu J."/>
            <person name="Liyanage D."/>
            <person name="Lorensuhewa L."/>
            <person name="Robinson T."/>
            <person name="Song A."/>
            <person name="Song B.-B."/>
            <person name="Dinh H."/>
            <person name="Thornton R."/>
            <person name="Coyle M."/>
            <person name="Francisco L."/>
            <person name="Jackson L."/>
            <person name="Javaid M."/>
            <person name="Korchina V."/>
            <person name="Kovar C."/>
            <person name="Mata R."/>
            <person name="Mathew T."/>
            <person name="Ngo R."/>
            <person name="Nguyen L."/>
            <person name="Nguyen N."/>
            <person name="Okwuonu G."/>
            <person name="Ongeri F."/>
            <person name="Pham C."/>
            <person name="Simmons D."/>
            <person name="Wilczek-Boney K."/>
            <person name="Hale W."/>
            <person name="Jakkamsetti A."/>
            <person name="Pham P."/>
            <person name="Ruth R."/>
            <person name="San Lucas F."/>
            <person name="Warren J."/>
            <person name="Zhang J."/>
            <person name="Zhao Z."/>
            <person name="Zhou C."/>
            <person name="Zhu D."/>
            <person name="Lee S."/>
            <person name="Bess C."/>
            <person name="Blankenburg K."/>
            <person name="Forbes L."/>
            <person name="Fu Q."/>
            <person name="Gubbala S."/>
            <person name="Hirani K."/>
            <person name="Jayaseelan J.C."/>
            <person name="Lara F."/>
            <person name="Munidasa M."/>
            <person name="Palculict T."/>
            <person name="Patil S."/>
            <person name="Pu L.-L."/>
            <person name="Saada N."/>
            <person name="Tang L."/>
            <person name="Weissenberger G."/>
            <person name="Zhu Y."/>
            <person name="Hemphill L."/>
            <person name="Shang Y."/>
            <person name="Youmans B."/>
            <person name="Ayvaz T."/>
            <person name="Ross M."/>
            <person name="Santibanez J."/>
            <person name="Aqrawi P."/>
            <person name="Gross S."/>
            <person name="Joshi V."/>
            <person name="Fowler G."/>
            <person name="Nazareth L."/>
            <person name="Reid J."/>
            <person name="Worley K."/>
            <person name="Petrosino J."/>
            <person name="Highlander S."/>
            <person name="Gibbs R."/>
        </authorList>
    </citation>
    <scope>NUCLEOTIDE SEQUENCE [LARGE SCALE GENOMIC DNA]</scope>
    <source>
        <strain evidence="7">ATCC 33030</strain>
    </source>
</reference>
<organism evidence="7 8">
    <name type="scientific">Corynebacterium genitalium ATCC 33030</name>
    <dbReference type="NCBI Taxonomy" id="585529"/>
    <lineage>
        <taxon>Bacteria</taxon>
        <taxon>Bacillati</taxon>
        <taxon>Actinomycetota</taxon>
        <taxon>Actinomycetes</taxon>
        <taxon>Mycobacteriales</taxon>
        <taxon>Corynebacteriaceae</taxon>
        <taxon>Corynebacterium</taxon>
    </lineage>
</organism>
<comment type="similarity">
    <text evidence="1">Belongs to the carnitine/choline acetyltransferase family.</text>
</comment>
<evidence type="ECO:0000313" key="8">
    <source>
        <dbReference type="Proteomes" id="UP000004208"/>
    </source>
</evidence>
<accession>D7WD27</accession>
<feature type="region of interest" description="Disordered" evidence="5">
    <location>
        <begin position="361"/>
        <end position="380"/>
    </location>
</feature>
<dbReference type="eggNOG" id="ENOG502Z7P4">
    <property type="taxonomic scope" value="Bacteria"/>
</dbReference>
<protein>
    <submittedName>
        <fullName evidence="7">Choline/Carnitine O-acyltransferase</fullName>
    </submittedName>
</protein>
<feature type="active site" description="Proton acceptor" evidence="4">
    <location>
        <position position="339"/>
    </location>
</feature>
<dbReference type="STRING" id="585529.HMPREF0291_11715"/>
<evidence type="ECO:0000256" key="3">
    <source>
        <dbReference type="ARBA" id="ARBA00023315"/>
    </source>
</evidence>
<evidence type="ECO:0000256" key="2">
    <source>
        <dbReference type="ARBA" id="ARBA00022679"/>
    </source>
</evidence>
<evidence type="ECO:0000256" key="4">
    <source>
        <dbReference type="PIRSR" id="PIRSR600542-1"/>
    </source>
</evidence>
<dbReference type="Gene3D" id="3.30.559.10">
    <property type="entry name" value="Chloramphenicol acetyltransferase-like domain"/>
    <property type="match status" value="1"/>
</dbReference>
<dbReference type="SUPFAM" id="SSF52777">
    <property type="entry name" value="CoA-dependent acyltransferases"/>
    <property type="match status" value="2"/>
</dbReference>
<dbReference type="InterPro" id="IPR039551">
    <property type="entry name" value="Cho/carn_acyl_trans"/>
</dbReference>
<dbReference type="PANTHER" id="PTHR22589">
    <property type="entry name" value="CARNITINE O-ACYLTRANSFERASE"/>
    <property type="match status" value="1"/>
</dbReference>
<dbReference type="HOGENOM" id="CLU_013513_5_4_11"/>
<keyword evidence="2" id="KW-0808">Transferase</keyword>
<sequence>MYIRRRKQEDNAVAHPTSHPATTDLKPLPVPPLDGTLDAYSHALEAVLDGSALEHAREVVESFRTGAGPRLDAQLRERAAQREAAGTNWLNDEWYSSYLSTRSPLTLASNVGFQIAFPASGGPTAAGAAATNPADLDRAVEFIRRAAAVHLAAAADALPEDVDARGNRITMNQWFVYAGGIRHPEEGEDGIIATQLGAANREIGVFVDGRLFALPVSNAEGAPLSAGALRDSLATVLELAAQPGEAAQDFNAPSLLGSGILADLLPMILDKGSNRATYERLSDMLFTIDIQDAAADAPATSDTERIREATFAPRGAWVYKPLSYQISLNSDWAAVHVEHSCQDGATLVTAISRMQDAELTDATDTTDAADSADASAEPEELAWDLDDATQQTISAQLDDVRKAAGKLAADIITVPHTIPAEPPFKISRDASAQITMHIAQQLTYGHVRAVYEAVDMREFRAGRTECLRAATPEAVLFAEKLIDGTATPHDLTSALDAHRGWVKRCKSGNGFDRHIQMMASIDDSDVFFTDLAATAARRDFLSTTSIGGANQIVRYCFAPTLPEGFGISYTPLPNDAEFCVSWNTSTAEQPAKFRANLVAAAAMFWDFCGEIR</sequence>
<evidence type="ECO:0000256" key="1">
    <source>
        <dbReference type="ARBA" id="ARBA00005232"/>
    </source>
</evidence>
<gene>
    <name evidence="7" type="ORF">HMPREF0291_11715</name>
</gene>
<dbReference type="InterPro" id="IPR023213">
    <property type="entry name" value="CAT-like_dom_sf"/>
</dbReference>
<feature type="compositionally biased region" description="Low complexity" evidence="5">
    <location>
        <begin position="361"/>
        <end position="375"/>
    </location>
</feature>
<evidence type="ECO:0000313" key="7">
    <source>
        <dbReference type="EMBL" id="EFK54058.1"/>
    </source>
</evidence>
<proteinExistence type="inferred from homology"/>
<keyword evidence="3" id="KW-0012">Acyltransferase</keyword>
<dbReference type="InterPro" id="IPR000542">
    <property type="entry name" value="Carn_acyl_trans"/>
</dbReference>
<evidence type="ECO:0000259" key="6">
    <source>
        <dbReference type="Pfam" id="PF00755"/>
    </source>
</evidence>